<dbReference type="EMBL" id="ACVI01000176">
    <property type="protein sequence ID" value="EET84325.1"/>
    <property type="molecule type" value="Genomic_DNA"/>
</dbReference>
<sequence length="45" mass="5019">MDNSIVAITAIACVSLVSIVALKNNYDLKIIIIFKSLKCKFFTKK</sequence>
<dbReference type="AlphaFoldDB" id="C6Q2G1"/>
<reference evidence="2 3" key="1">
    <citation type="submission" date="2009-06" db="EMBL/GenBank/DDBJ databases">
        <title>The draft genome of Clostridium carboxidivorans P7.</title>
        <authorList>
            <consortium name="US DOE Joint Genome Institute (JGI-PGF)"/>
            <person name="Lucas S."/>
            <person name="Copeland A."/>
            <person name="Lapidus A."/>
            <person name="Glavina del Rio T."/>
            <person name="Tice H."/>
            <person name="Bruce D."/>
            <person name="Goodwin L."/>
            <person name="Pitluck S."/>
            <person name="Larimer F."/>
            <person name="Land M.L."/>
            <person name="Hauser L."/>
            <person name="Hemme C.L."/>
        </authorList>
    </citation>
    <scope>NUCLEOTIDE SEQUENCE [LARGE SCALE GENOMIC DNA]</scope>
    <source>
        <strain evidence="2 3">P7</strain>
    </source>
</reference>
<keyword evidence="1" id="KW-0812">Transmembrane</keyword>
<gene>
    <name evidence="2" type="ORF">CcarbDRAFT_5229</name>
</gene>
<evidence type="ECO:0000256" key="1">
    <source>
        <dbReference type="SAM" id="Phobius"/>
    </source>
</evidence>
<keyword evidence="3" id="KW-1185">Reference proteome</keyword>
<dbReference type="Proteomes" id="UP000004198">
    <property type="component" value="Unassembled WGS sequence"/>
</dbReference>
<evidence type="ECO:0000313" key="2">
    <source>
        <dbReference type="EMBL" id="EET84325.1"/>
    </source>
</evidence>
<keyword evidence="1" id="KW-1133">Transmembrane helix</keyword>
<feature type="transmembrane region" description="Helical" evidence="1">
    <location>
        <begin position="6"/>
        <end position="26"/>
    </location>
</feature>
<proteinExistence type="predicted"/>
<evidence type="ECO:0000313" key="3">
    <source>
        <dbReference type="Proteomes" id="UP000004198"/>
    </source>
</evidence>
<protein>
    <submittedName>
        <fullName evidence="2">Uncharacterized protein</fullName>
    </submittedName>
</protein>
<name>C6Q2G1_9CLOT</name>
<accession>C6Q2G1</accession>
<keyword evidence="1" id="KW-0472">Membrane</keyword>
<dbReference type="RefSeq" id="WP_007064112.1">
    <property type="nucleotide sequence ID" value="NZ_CP011803.1"/>
</dbReference>
<comment type="caution">
    <text evidence="2">The sequence shown here is derived from an EMBL/GenBank/DDBJ whole genome shotgun (WGS) entry which is preliminary data.</text>
</comment>
<organism evidence="2 3">
    <name type="scientific">Clostridium carboxidivorans P7</name>
    <dbReference type="NCBI Taxonomy" id="536227"/>
    <lineage>
        <taxon>Bacteria</taxon>
        <taxon>Bacillati</taxon>
        <taxon>Bacillota</taxon>
        <taxon>Clostridia</taxon>
        <taxon>Eubacteriales</taxon>
        <taxon>Clostridiaceae</taxon>
        <taxon>Clostridium</taxon>
    </lineage>
</organism>